<sequence>MSNPKRPTRPMYFVGPFDIIAVTGNELEPGKSFGMFNYLSSIVVMDRKAGETAIGVEFSGYASRATSLVRDNVYFTVGRIVRSTKGGGYQCFFESNLSLFIGNTRQYRKTDPIHPEIDLGSELLGKVWVFGFGTIIKTHKAPGVGLNNTPQTDLHVTMRHYDYHNARKSNVEFEAVYIVPGNKILGNTFGFFTVDTEALMIGNVTGFNDVLGTWEVMIYLFSTASGRSSYRAPPTPSGSGTSGQLRPGLRLIGGVGAVSPSAASKSPVPSQEFKTPGSSSVGRPSLAGPPFSPSVFPTPTPSTSQPAEDEVSDGEIFEERPVPEDEDDQHFVNTTKKGKRVVRTGSKSTASANSGSPSLTDAQKKAKTLA</sequence>
<organism evidence="2 3">
    <name type="scientific">Puccinia graminis f. sp. tritici</name>
    <dbReference type="NCBI Taxonomy" id="56615"/>
    <lineage>
        <taxon>Eukaryota</taxon>
        <taxon>Fungi</taxon>
        <taxon>Dikarya</taxon>
        <taxon>Basidiomycota</taxon>
        <taxon>Pucciniomycotina</taxon>
        <taxon>Pucciniomycetes</taxon>
        <taxon>Pucciniales</taxon>
        <taxon>Pucciniaceae</taxon>
        <taxon>Puccinia</taxon>
    </lineage>
</organism>
<proteinExistence type="predicted"/>
<protein>
    <submittedName>
        <fullName evidence="2">Uncharacterized protein</fullName>
    </submittedName>
</protein>
<evidence type="ECO:0000256" key="1">
    <source>
        <dbReference type="SAM" id="MobiDB-lite"/>
    </source>
</evidence>
<feature type="compositionally biased region" description="Low complexity" evidence="1">
    <location>
        <begin position="257"/>
        <end position="270"/>
    </location>
</feature>
<dbReference type="Proteomes" id="UP000325313">
    <property type="component" value="Unassembled WGS sequence"/>
</dbReference>
<name>A0A5B0Q4G9_PUCGR</name>
<evidence type="ECO:0000313" key="3">
    <source>
        <dbReference type="Proteomes" id="UP000325313"/>
    </source>
</evidence>
<feature type="region of interest" description="Disordered" evidence="1">
    <location>
        <begin position="226"/>
        <end position="370"/>
    </location>
</feature>
<gene>
    <name evidence="2" type="ORF">PGTUg99_019542</name>
</gene>
<dbReference type="AlphaFoldDB" id="A0A5B0Q4G9"/>
<feature type="compositionally biased region" description="Polar residues" evidence="1">
    <location>
        <begin position="345"/>
        <end position="361"/>
    </location>
</feature>
<accession>A0A5B0Q4G9</accession>
<comment type="caution">
    <text evidence="2">The sequence shown here is derived from an EMBL/GenBank/DDBJ whole genome shotgun (WGS) entry which is preliminary data.</text>
</comment>
<dbReference type="EMBL" id="VDEP01000306">
    <property type="protein sequence ID" value="KAA1107977.1"/>
    <property type="molecule type" value="Genomic_DNA"/>
</dbReference>
<reference evidence="2 3" key="1">
    <citation type="submission" date="2019-05" db="EMBL/GenBank/DDBJ databases">
        <title>Emergence of the Ug99 lineage of the wheat stem rust pathogen through somatic hybridization.</title>
        <authorList>
            <person name="Li F."/>
            <person name="Upadhyaya N.M."/>
            <person name="Sperschneider J."/>
            <person name="Matny O."/>
            <person name="Nguyen-Phuc H."/>
            <person name="Mago R."/>
            <person name="Raley C."/>
            <person name="Miller M.E."/>
            <person name="Silverstein K.A.T."/>
            <person name="Henningsen E."/>
            <person name="Hirsch C.D."/>
            <person name="Visser B."/>
            <person name="Pretorius Z.A."/>
            <person name="Steffenson B.J."/>
            <person name="Schwessinger B."/>
            <person name="Dodds P.N."/>
            <person name="Figueroa M."/>
        </authorList>
    </citation>
    <scope>NUCLEOTIDE SEQUENCE [LARGE SCALE GENOMIC DNA]</scope>
    <source>
        <strain evidence="2 3">Ug99</strain>
    </source>
</reference>
<evidence type="ECO:0000313" key="2">
    <source>
        <dbReference type="EMBL" id="KAA1107977.1"/>
    </source>
</evidence>
<feature type="compositionally biased region" description="Polar residues" evidence="1">
    <location>
        <begin position="272"/>
        <end position="282"/>
    </location>
</feature>
<feature type="compositionally biased region" description="Pro residues" evidence="1">
    <location>
        <begin position="290"/>
        <end position="300"/>
    </location>
</feature>
<feature type="compositionally biased region" description="Acidic residues" evidence="1">
    <location>
        <begin position="307"/>
        <end position="316"/>
    </location>
</feature>